<gene>
    <name evidence="7" type="ORF">POM88_038580</name>
</gene>
<feature type="region of interest" description="Disordered" evidence="5">
    <location>
        <begin position="188"/>
        <end position="249"/>
    </location>
</feature>
<dbReference type="SUPFAM" id="SSF101941">
    <property type="entry name" value="NAC domain"/>
    <property type="match status" value="1"/>
</dbReference>
<reference evidence="7" key="2">
    <citation type="submission" date="2023-05" db="EMBL/GenBank/DDBJ databases">
        <authorList>
            <person name="Schelkunov M.I."/>
        </authorList>
    </citation>
    <scope>NUCLEOTIDE SEQUENCE</scope>
    <source>
        <strain evidence="7">Hsosn_3</strain>
        <tissue evidence="7">Leaf</tissue>
    </source>
</reference>
<evidence type="ECO:0000313" key="8">
    <source>
        <dbReference type="Proteomes" id="UP001237642"/>
    </source>
</evidence>
<dbReference type="PROSITE" id="PS51005">
    <property type="entry name" value="NAC"/>
    <property type="match status" value="1"/>
</dbReference>
<protein>
    <recommendedName>
        <fullName evidence="6">NAC domain-containing protein</fullName>
    </recommendedName>
</protein>
<feature type="domain" description="NAC" evidence="6">
    <location>
        <begin position="8"/>
        <end position="175"/>
    </location>
</feature>
<evidence type="ECO:0000256" key="4">
    <source>
        <dbReference type="ARBA" id="ARBA00023242"/>
    </source>
</evidence>
<keyword evidence="3" id="KW-0804">Transcription</keyword>
<dbReference type="InterPro" id="IPR003441">
    <property type="entry name" value="NAC-dom"/>
</dbReference>
<feature type="compositionally biased region" description="Polar residues" evidence="5">
    <location>
        <begin position="240"/>
        <end position="249"/>
    </location>
</feature>
<dbReference type="EMBL" id="JAUIZM010000009">
    <property type="protein sequence ID" value="KAK1363019.1"/>
    <property type="molecule type" value="Genomic_DNA"/>
</dbReference>
<name>A0AAD8M7Y5_9APIA</name>
<evidence type="ECO:0000256" key="3">
    <source>
        <dbReference type="ARBA" id="ARBA00023163"/>
    </source>
</evidence>
<dbReference type="Gene3D" id="2.170.150.80">
    <property type="entry name" value="NAC domain"/>
    <property type="match status" value="1"/>
</dbReference>
<keyword evidence="4" id="KW-0539">Nucleus</keyword>
<evidence type="ECO:0000259" key="6">
    <source>
        <dbReference type="PROSITE" id="PS51005"/>
    </source>
</evidence>
<dbReference type="InterPro" id="IPR036093">
    <property type="entry name" value="NAC_dom_sf"/>
</dbReference>
<dbReference type="Pfam" id="PF02365">
    <property type="entry name" value="NAM"/>
    <property type="match status" value="1"/>
</dbReference>
<evidence type="ECO:0000256" key="1">
    <source>
        <dbReference type="ARBA" id="ARBA00023015"/>
    </source>
</evidence>
<dbReference type="Proteomes" id="UP001237642">
    <property type="component" value="Unassembled WGS sequence"/>
</dbReference>
<feature type="compositionally biased region" description="Basic residues" evidence="5">
    <location>
        <begin position="188"/>
        <end position="197"/>
    </location>
</feature>
<accession>A0AAD8M7Y5</accession>
<dbReference type="PANTHER" id="PTHR31719:SF248">
    <property type="entry name" value="NAC DOMAIN-CONTAINING PROTEIN 10"/>
    <property type="match status" value="1"/>
</dbReference>
<evidence type="ECO:0000313" key="7">
    <source>
        <dbReference type="EMBL" id="KAK1363019.1"/>
    </source>
</evidence>
<reference evidence="7" key="1">
    <citation type="submission" date="2023-02" db="EMBL/GenBank/DDBJ databases">
        <title>Genome of toxic invasive species Heracleum sosnowskyi carries increased number of genes despite the absence of recent whole-genome duplications.</title>
        <authorList>
            <person name="Schelkunov M."/>
            <person name="Shtratnikova V."/>
            <person name="Makarenko M."/>
            <person name="Klepikova A."/>
            <person name="Omelchenko D."/>
            <person name="Novikova G."/>
            <person name="Obukhova E."/>
            <person name="Bogdanov V."/>
            <person name="Penin A."/>
            <person name="Logacheva M."/>
        </authorList>
    </citation>
    <scope>NUCLEOTIDE SEQUENCE</scope>
    <source>
        <strain evidence="7">Hsosn_3</strain>
        <tissue evidence="7">Leaf</tissue>
    </source>
</reference>
<evidence type="ECO:0000256" key="5">
    <source>
        <dbReference type="SAM" id="MobiDB-lite"/>
    </source>
</evidence>
<dbReference type="GO" id="GO:0048731">
    <property type="term" value="P:system development"/>
    <property type="evidence" value="ECO:0007669"/>
    <property type="project" value="TreeGrafter"/>
</dbReference>
<feature type="compositionally biased region" description="Basic and acidic residues" evidence="5">
    <location>
        <begin position="201"/>
        <end position="215"/>
    </location>
</feature>
<dbReference type="AlphaFoldDB" id="A0AAD8M7Y5"/>
<keyword evidence="1" id="KW-0805">Transcription regulation</keyword>
<evidence type="ECO:0000256" key="2">
    <source>
        <dbReference type="ARBA" id="ARBA00023125"/>
    </source>
</evidence>
<proteinExistence type="predicted"/>
<dbReference type="GO" id="GO:0003677">
    <property type="term" value="F:DNA binding"/>
    <property type="evidence" value="ECO:0007669"/>
    <property type="project" value="UniProtKB-KW"/>
</dbReference>
<keyword evidence="2" id="KW-0238">DNA-binding</keyword>
<organism evidence="7 8">
    <name type="scientific">Heracleum sosnowskyi</name>
    <dbReference type="NCBI Taxonomy" id="360622"/>
    <lineage>
        <taxon>Eukaryota</taxon>
        <taxon>Viridiplantae</taxon>
        <taxon>Streptophyta</taxon>
        <taxon>Embryophyta</taxon>
        <taxon>Tracheophyta</taxon>
        <taxon>Spermatophyta</taxon>
        <taxon>Magnoliopsida</taxon>
        <taxon>eudicotyledons</taxon>
        <taxon>Gunneridae</taxon>
        <taxon>Pentapetalae</taxon>
        <taxon>asterids</taxon>
        <taxon>campanulids</taxon>
        <taxon>Apiales</taxon>
        <taxon>Apiaceae</taxon>
        <taxon>Apioideae</taxon>
        <taxon>apioid superclade</taxon>
        <taxon>Tordylieae</taxon>
        <taxon>Tordyliinae</taxon>
        <taxon>Heracleum</taxon>
    </lineage>
</organism>
<dbReference type="PANTHER" id="PTHR31719">
    <property type="entry name" value="NAC TRANSCRIPTION FACTOR 56"/>
    <property type="match status" value="1"/>
</dbReference>
<keyword evidence="8" id="KW-1185">Reference proteome</keyword>
<dbReference type="GO" id="GO:0006355">
    <property type="term" value="P:regulation of DNA-templated transcription"/>
    <property type="evidence" value="ECO:0007669"/>
    <property type="project" value="InterPro"/>
</dbReference>
<comment type="caution">
    <text evidence="7">The sequence shown here is derived from an EMBL/GenBank/DDBJ whole genome shotgun (WGS) entry which is preliminary data.</text>
</comment>
<sequence length="352" mass="39528">MQKEGILLPPGYRFKPLDYELINFYLKPRVMRQELPCHIINDDIKVYAPDSTPWLLFDLDDPNSWIDSITNAEKTIYVFTTLSKLATVSNTTTTRIRSNTSKKAGCGAWVQRTKRVPIIDRYGNVIGGKRMLNFEIHDAGFNLDKAVYFKMHEYSLWGVNESLGSDVVLCEITFDPCKEPFRKLATKKVSRRGRKPQNKIQENKNLEGDPCKEPFSKLATKNVSRRGRKPQNKIQKNKNLEGSSTLNSESVPVMSGNVYQESTSLHPESLVPLDGGVGNAEFSGDLCFDAQGGESLCSDEDLLHSFDISGFLEYLESDPLGEPLEDTTIGGLGKRKFAEEDNSCQATKMCFS</sequence>